<feature type="region of interest" description="Disordered" evidence="1">
    <location>
        <begin position="114"/>
        <end position="136"/>
    </location>
</feature>
<feature type="compositionally biased region" description="Low complexity" evidence="1">
    <location>
        <begin position="31"/>
        <end position="49"/>
    </location>
</feature>
<feature type="region of interest" description="Disordered" evidence="1">
    <location>
        <begin position="165"/>
        <end position="192"/>
    </location>
</feature>
<dbReference type="Proteomes" id="UP000623687">
    <property type="component" value="Unassembled WGS sequence"/>
</dbReference>
<name>A0A8H7A0E4_PLEOS</name>
<reference evidence="2" key="1">
    <citation type="submission" date="2019-07" db="EMBL/GenBank/DDBJ databases">
        <authorList>
            <person name="Palmer J.M."/>
        </authorList>
    </citation>
    <scope>NUCLEOTIDE SEQUENCE</scope>
    <source>
        <strain evidence="2">PC9</strain>
    </source>
</reference>
<organism evidence="2 3">
    <name type="scientific">Pleurotus ostreatus</name>
    <name type="common">Oyster mushroom</name>
    <name type="synonym">White-rot fungus</name>
    <dbReference type="NCBI Taxonomy" id="5322"/>
    <lineage>
        <taxon>Eukaryota</taxon>
        <taxon>Fungi</taxon>
        <taxon>Dikarya</taxon>
        <taxon>Basidiomycota</taxon>
        <taxon>Agaricomycotina</taxon>
        <taxon>Agaricomycetes</taxon>
        <taxon>Agaricomycetidae</taxon>
        <taxon>Agaricales</taxon>
        <taxon>Pleurotineae</taxon>
        <taxon>Pleurotaceae</taxon>
        <taxon>Pleurotus</taxon>
    </lineage>
</organism>
<dbReference type="VEuPathDB" id="FungiDB:PC9H_002890"/>
<dbReference type="GeneID" id="59372708"/>
<evidence type="ECO:0000313" key="2">
    <source>
        <dbReference type="EMBL" id="KAF7436064.1"/>
    </source>
</evidence>
<comment type="caution">
    <text evidence="2">The sequence shown here is derived from an EMBL/GenBank/DDBJ whole genome shotgun (WGS) entry which is preliminary data.</text>
</comment>
<evidence type="ECO:0000313" key="3">
    <source>
        <dbReference type="Proteomes" id="UP000623687"/>
    </source>
</evidence>
<sequence length="286" mass="30425">MCSRPILKHFPQLEPTHPIPATSPLAASYTPSPSALPTRTSSSSSLSAAIPPSPTLGVFPFASCSSTNLLYSPHVHFPPTPRLISSTHLAHSPTTYDRAPIVVQPNSCSLPERGGRMCYTPHSTRRRSSAPKGSYFHPTAYEACEREDENHDDDDDPSAVISALETPELTSDSSTPSSDSDYSDGWSSPPEELQSPLVAIASASSSSLSYLSGPAMSLIHAQSSLGEYPTDMRVKLTPPAPRSAMKLEGGRQADKKPRKRAKVAGSLRIGVTFSDDSSLDGCLGGF</sequence>
<gene>
    <name evidence="2" type="ORF">PC9H_002890</name>
</gene>
<protein>
    <submittedName>
        <fullName evidence="2">Uncharacterized protein</fullName>
    </submittedName>
</protein>
<feature type="region of interest" description="Disordered" evidence="1">
    <location>
        <begin position="240"/>
        <end position="261"/>
    </location>
</feature>
<dbReference type="RefSeq" id="XP_036633963.1">
    <property type="nucleotide sequence ID" value="XM_036772490.1"/>
</dbReference>
<evidence type="ECO:0000256" key="1">
    <source>
        <dbReference type="SAM" id="MobiDB-lite"/>
    </source>
</evidence>
<feature type="compositionally biased region" description="Low complexity" evidence="1">
    <location>
        <begin position="171"/>
        <end position="192"/>
    </location>
</feature>
<proteinExistence type="predicted"/>
<dbReference type="OrthoDB" id="3204502at2759"/>
<accession>A0A8H7A0E4</accession>
<dbReference type="AlphaFoldDB" id="A0A8H7A0E4"/>
<dbReference type="EMBL" id="JACETU010000002">
    <property type="protein sequence ID" value="KAF7436064.1"/>
    <property type="molecule type" value="Genomic_DNA"/>
</dbReference>
<feature type="region of interest" description="Disordered" evidence="1">
    <location>
        <begin position="13"/>
        <end position="49"/>
    </location>
</feature>
<keyword evidence="3" id="KW-1185">Reference proteome</keyword>